<name>A0ABT3MU34_9GAMM</name>
<organism evidence="1 2">
    <name type="scientific">Endozoicomonas gorgoniicola</name>
    <dbReference type="NCBI Taxonomy" id="1234144"/>
    <lineage>
        <taxon>Bacteria</taxon>
        <taxon>Pseudomonadati</taxon>
        <taxon>Pseudomonadota</taxon>
        <taxon>Gammaproteobacteria</taxon>
        <taxon>Oceanospirillales</taxon>
        <taxon>Endozoicomonadaceae</taxon>
        <taxon>Endozoicomonas</taxon>
    </lineage>
</organism>
<gene>
    <name evidence="1" type="ORF">NX722_09570</name>
</gene>
<reference evidence="1 2" key="1">
    <citation type="submission" date="2022-10" db="EMBL/GenBank/DDBJ databases">
        <title>High-quality genome sequences of two octocoral-associated bacteria, Endozoicomonas euniceicola EF212 and Endozoicomonas gorgoniicola PS125.</title>
        <authorList>
            <person name="Chiou Y.-J."/>
            <person name="Chen Y.-H."/>
        </authorList>
    </citation>
    <scope>NUCLEOTIDE SEQUENCE [LARGE SCALE GENOMIC DNA]</scope>
    <source>
        <strain evidence="1 2">PS125</strain>
    </source>
</reference>
<accession>A0ABT3MU34</accession>
<comment type="caution">
    <text evidence="1">The sequence shown here is derived from an EMBL/GenBank/DDBJ whole genome shotgun (WGS) entry which is preliminary data.</text>
</comment>
<keyword evidence="2" id="KW-1185">Reference proteome</keyword>
<evidence type="ECO:0000313" key="2">
    <source>
        <dbReference type="Proteomes" id="UP001209854"/>
    </source>
</evidence>
<sequence length="44" mass="5120">MNTKLIKTLQQVQELLQSTPGIEPGWESKDECYQWVEATLAHFK</sequence>
<dbReference type="EMBL" id="JAPFCC010000001">
    <property type="protein sequence ID" value="MCW7552886.1"/>
    <property type="molecule type" value="Genomic_DNA"/>
</dbReference>
<protein>
    <submittedName>
        <fullName evidence="1">Uncharacterized protein</fullName>
    </submittedName>
</protein>
<dbReference type="RefSeq" id="WP_262567790.1">
    <property type="nucleotide sequence ID" value="NZ_JAPFCC010000001.1"/>
</dbReference>
<evidence type="ECO:0000313" key="1">
    <source>
        <dbReference type="EMBL" id="MCW7552886.1"/>
    </source>
</evidence>
<dbReference type="Proteomes" id="UP001209854">
    <property type="component" value="Unassembled WGS sequence"/>
</dbReference>
<proteinExistence type="predicted"/>